<sequence length="118" mass="13575">MNARSGFFCAAYELRNAPILDQAQHDQLEALLDWFRKNVAIPKRFNKSKSKGYYRRDAKGLSWFRADANEALGKAFELVALLKENGYQIELLRTGRIGYIIYEDDVQTVAEPFLDTPI</sequence>
<dbReference type="Proteomes" id="UP000777935">
    <property type="component" value="Unassembled WGS sequence"/>
</dbReference>
<evidence type="ECO:0000313" key="2">
    <source>
        <dbReference type="Proteomes" id="UP000777935"/>
    </source>
</evidence>
<keyword evidence="2" id="KW-1185">Reference proteome</keyword>
<comment type="caution">
    <text evidence="1">The sequence shown here is derived from an EMBL/GenBank/DDBJ whole genome shotgun (WGS) entry which is preliminary data.</text>
</comment>
<protein>
    <submittedName>
        <fullName evidence="1">Uncharacterized protein</fullName>
    </submittedName>
</protein>
<name>A0ABX2IN38_9RHOB</name>
<dbReference type="RefSeq" id="WP_174134511.1">
    <property type="nucleotide sequence ID" value="NZ_JABUFE010000001.1"/>
</dbReference>
<dbReference type="EMBL" id="JABUFE010000001">
    <property type="protein sequence ID" value="NSX53396.1"/>
    <property type="molecule type" value="Genomic_DNA"/>
</dbReference>
<proteinExistence type="predicted"/>
<reference evidence="1 2" key="1">
    <citation type="submission" date="2020-06" db="EMBL/GenBank/DDBJ databases">
        <title>Sulfitobacter algicola sp. nov., isolated from green algae.</title>
        <authorList>
            <person name="Wang C."/>
        </authorList>
    </citation>
    <scope>NUCLEOTIDE SEQUENCE [LARGE SCALE GENOMIC DNA]</scope>
    <source>
        <strain evidence="1 2">1151</strain>
    </source>
</reference>
<evidence type="ECO:0000313" key="1">
    <source>
        <dbReference type="EMBL" id="NSX53396.1"/>
    </source>
</evidence>
<accession>A0ABX2IN38</accession>
<organism evidence="1 2">
    <name type="scientific">Parasulfitobacter algicola</name>
    <dbReference type="NCBI Taxonomy" id="2614809"/>
    <lineage>
        <taxon>Bacteria</taxon>
        <taxon>Pseudomonadati</taxon>
        <taxon>Pseudomonadota</taxon>
        <taxon>Alphaproteobacteria</taxon>
        <taxon>Rhodobacterales</taxon>
        <taxon>Roseobacteraceae</taxon>
        <taxon>Parasulfitobacter</taxon>
    </lineage>
</organism>
<gene>
    <name evidence="1" type="ORF">HRQ87_01120</name>
</gene>